<accession>A0A9W7CVR6</accession>
<feature type="transmembrane region" description="Helical" evidence="2">
    <location>
        <begin position="619"/>
        <end position="641"/>
    </location>
</feature>
<dbReference type="InterPro" id="IPR018488">
    <property type="entry name" value="cNMP-bd_CS"/>
</dbReference>
<dbReference type="InterPro" id="IPR000595">
    <property type="entry name" value="cNMP-bd_dom"/>
</dbReference>
<proteinExistence type="predicted"/>
<feature type="region of interest" description="Disordered" evidence="1">
    <location>
        <begin position="244"/>
        <end position="341"/>
    </location>
</feature>
<feature type="region of interest" description="Disordered" evidence="1">
    <location>
        <begin position="65"/>
        <end position="124"/>
    </location>
</feature>
<feature type="compositionally biased region" description="Polar residues" evidence="1">
    <location>
        <begin position="330"/>
        <end position="341"/>
    </location>
</feature>
<feature type="compositionally biased region" description="Polar residues" evidence="1">
    <location>
        <begin position="371"/>
        <end position="385"/>
    </location>
</feature>
<evidence type="ECO:0000256" key="1">
    <source>
        <dbReference type="SAM" id="MobiDB-lite"/>
    </source>
</evidence>
<keyword evidence="5" id="KW-1185">Reference proteome</keyword>
<feature type="region of interest" description="Disordered" evidence="1">
    <location>
        <begin position="1364"/>
        <end position="1386"/>
    </location>
</feature>
<feature type="transmembrane region" description="Helical" evidence="2">
    <location>
        <begin position="453"/>
        <end position="472"/>
    </location>
</feature>
<dbReference type="PROSITE" id="PS00888">
    <property type="entry name" value="CNMP_BINDING_1"/>
    <property type="match status" value="1"/>
</dbReference>
<feature type="compositionally biased region" description="Polar residues" evidence="1">
    <location>
        <begin position="262"/>
        <end position="274"/>
    </location>
</feature>
<dbReference type="SUPFAM" id="SSF81324">
    <property type="entry name" value="Voltage-gated potassium channels"/>
    <property type="match status" value="1"/>
</dbReference>
<dbReference type="GO" id="GO:0098855">
    <property type="term" value="C:HCN channel complex"/>
    <property type="evidence" value="ECO:0007669"/>
    <property type="project" value="TreeGrafter"/>
</dbReference>
<dbReference type="OrthoDB" id="426293at2759"/>
<dbReference type="GO" id="GO:0003254">
    <property type="term" value="P:regulation of membrane depolarization"/>
    <property type="evidence" value="ECO:0007669"/>
    <property type="project" value="TreeGrafter"/>
</dbReference>
<keyword evidence="2" id="KW-0812">Transmembrane</keyword>
<feature type="compositionally biased region" description="Basic and acidic residues" evidence="1">
    <location>
        <begin position="301"/>
        <end position="323"/>
    </location>
</feature>
<feature type="region of interest" description="Disordered" evidence="1">
    <location>
        <begin position="1245"/>
        <end position="1324"/>
    </location>
</feature>
<evidence type="ECO:0000256" key="2">
    <source>
        <dbReference type="SAM" id="Phobius"/>
    </source>
</evidence>
<evidence type="ECO:0000313" key="5">
    <source>
        <dbReference type="Proteomes" id="UP001165121"/>
    </source>
</evidence>
<feature type="transmembrane region" description="Helical" evidence="2">
    <location>
        <begin position="695"/>
        <end position="720"/>
    </location>
</feature>
<feature type="compositionally biased region" description="Low complexity" evidence="1">
    <location>
        <begin position="1246"/>
        <end position="1259"/>
    </location>
</feature>
<dbReference type="InterPro" id="IPR018490">
    <property type="entry name" value="cNMP-bd_dom_sf"/>
</dbReference>
<feature type="compositionally biased region" description="Polar residues" evidence="1">
    <location>
        <begin position="112"/>
        <end position="124"/>
    </location>
</feature>
<feature type="domain" description="Cyclic nucleotide-binding" evidence="3">
    <location>
        <begin position="801"/>
        <end position="991"/>
    </location>
</feature>
<dbReference type="SMART" id="SM00100">
    <property type="entry name" value="cNMP"/>
    <property type="match status" value="1"/>
</dbReference>
<dbReference type="InterPro" id="IPR014710">
    <property type="entry name" value="RmlC-like_jellyroll"/>
</dbReference>
<feature type="compositionally biased region" description="Basic and acidic residues" evidence="1">
    <location>
        <begin position="244"/>
        <end position="259"/>
    </location>
</feature>
<dbReference type="EMBL" id="BSXT01001250">
    <property type="protein sequence ID" value="GMF40500.1"/>
    <property type="molecule type" value="Genomic_DNA"/>
</dbReference>
<dbReference type="PANTHER" id="PTHR45689">
    <property type="entry name" value="I[[H]] CHANNEL, ISOFORM E"/>
    <property type="match status" value="1"/>
</dbReference>
<evidence type="ECO:0000313" key="4">
    <source>
        <dbReference type="EMBL" id="GMF40500.1"/>
    </source>
</evidence>
<feature type="compositionally biased region" description="Polar residues" evidence="1">
    <location>
        <begin position="1296"/>
        <end position="1310"/>
    </location>
</feature>
<feature type="compositionally biased region" description="Basic and acidic residues" evidence="1">
    <location>
        <begin position="1373"/>
        <end position="1386"/>
    </location>
</feature>
<feature type="compositionally biased region" description="Basic and acidic residues" evidence="1">
    <location>
        <begin position="854"/>
        <end position="877"/>
    </location>
</feature>
<feature type="transmembrane region" description="Helical" evidence="2">
    <location>
        <begin position="484"/>
        <end position="504"/>
    </location>
</feature>
<dbReference type="GO" id="GO:0005249">
    <property type="term" value="F:voltage-gated potassium channel activity"/>
    <property type="evidence" value="ECO:0007669"/>
    <property type="project" value="TreeGrafter"/>
</dbReference>
<feature type="compositionally biased region" description="Basic and acidic residues" evidence="1">
    <location>
        <begin position="31"/>
        <end position="42"/>
    </location>
</feature>
<feature type="region of interest" description="Disordered" evidence="1">
    <location>
        <begin position="1"/>
        <end position="53"/>
    </location>
</feature>
<dbReference type="PANTHER" id="PTHR45689:SF5">
    <property type="entry name" value="I[[H]] CHANNEL, ISOFORM E"/>
    <property type="match status" value="1"/>
</dbReference>
<sequence length="1386" mass="151846">MIRSKSSRDVANSLHEEIPAVQTDAPAQTHDNGEARSAEQEKSASGPVRPFSRLMTTSAVAAALAEVESQVSSERGKRRRLDRRHSGGMDPLAEANPGASSVAEVQPPNGHRLSTPNVDPSSTGIPTEVVIKPMRLGSASPRGQLKRATSTHLAGIRERLKAAQAGANTTSVSTIKRTPSASMATLALKRTPSSTTPSFRAVAKAVAVSTALTSGGNPANTNSERTEQGQNYEQMMARFQLRRLETSESGRSLDTEAKPSNRRVSTYITSVDSELSQRRTMDDLINSTRPRSEGEQIDSTVSRRKDTLGSRSRADSMPEESPRRPGAASFHSNNASVTPPATASVMPADMLGTVSGALGGSVRSVTSIVNNGQSDQDQARLSQPQEKTETVHGFQASTTRRDSGGVPALDQNNIHKLTSRVGSRPRPLPRFKKRVRAILTRLRTPMSPFSRTARLRSFFLLIAFCVHTLGFPYEEAFHDGGRSWFISIDAATEMIFLAEFLLAFNTSFVNKRGVLVVSRRHIAWNFLTGAFVFQLVATVPLITIEMMSNGGPESAAQSELRSNAFERFSHTLIDMVIRSHRIVHILRLLREVGQVRDARIDKSLLGWLLYSRYSHLLRIVWIVGAVMLIAHCVACCWRLLLIDSSTIDASSVMARTCGAPIDPTVELEVYAECFYVAMQMLQGQSLTTRSARENVFASCVNLLGSIVLAVIFGHVAMLVANFNANSTAYQRKMESVFAGMTKMQLPAPLRERIHQYYAHLWREYEALDGAPLERFAKELSHNLTLEVVLFKYMELAMHVPFWENCSPDFQKTLVLSLDTRVYLPDDFIVRRGEVGDEFYMINRGMCELVGSTDTQEHATEPLARRRSVATEHGEHPADTSTLYTTSYDGTIYPDRDELGHGAHHRGRSARAAARYAHVSPDAFTQMNASVKALTRGQAFGEMALLMNYQRTANVRAMTYVEMCVLSRTAFQAVLTRYPADRKHVISQILITSLENNERFGIPCPLTAMVRSVFAGEVDGVATGDKFITPRRAAKLIAWAVNPDVEDDSIKFALSAKLKDQLVVVRDQEFGVPTHSEEESPRQCATRPGTRTGGAAATPVRSPRVNRLSSTPVARKRNRDDGCQHECGYDCQCNDSSAGASDAPFSRLRPLATSEPEVESQVLKLESVQAQALALIQELQRGVQDSLYSPQQILAGNPDAIFAVSANSPSGRRPSVTRGMSVKAVPTIRQRRSRFVSARSTSAPNFAELDLPAGPAPDAARNANEGVETSDKNEKPKPAPTPPKPIQRAVTARWLKTSESSRPLRNPSTLAPSVRPRGATGSSSQRFIQRVTNQLASLATSSSSTVQASPTRYADQLFGTAQPSLDVAPSVHESSFRDDSNVSEARY</sequence>
<dbReference type="Proteomes" id="UP001165121">
    <property type="component" value="Unassembled WGS sequence"/>
</dbReference>
<dbReference type="Gene3D" id="1.10.287.70">
    <property type="match status" value="1"/>
</dbReference>
<evidence type="ECO:0000259" key="3">
    <source>
        <dbReference type="PROSITE" id="PS50042"/>
    </source>
</evidence>
<organism evidence="4 5">
    <name type="scientific">Phytophthora fragariaefolia</name>
    <dbReference type="NCBI Taxonomy" id="1490495"/>
    <lineage>
        <taxon>Eukaryota</taxon>
        <taxon>Sar</taxon>
        <taxon>Stramenopiles</taxon>
        <taxon>Oomycota</taxon>
        <taxon>Peronosporomycetes</taxon>
        <taxon>Peronosporales</taxon>
        <taxon>Peronosporaceae</taxon>
        <taxon>Phytophthora</taxon>
    </lineage>
</organism>
<feature type="region of interest" description="Disordered" evidence="1">
    <location>
        <begin position="1071"/>
        <end position="1121"/>
    </location>
</feature>
<dbReference type="Gene3D" id="2.60.120.10">
    <property type="entry name" value="Jelly Rolls"/>
    <property type="match status" value="1"/>
</dbReference>
<dbReference type="Pfam" id="PF00027">
    <property type="entry name" value="cNMP_binding"/>
    <property type="match status" value="1"/>
</dbReference>
<dbReference type="GO" id="GO:0035725">
    <property type="term" value="P:sodium ion transmembrane transport"/>
    <property type="evidence" value="ECO:0007669"/>
    <property type="project" value="TreeGrafter"/>
</dbReference>
<feature type="region of interest" description="Disordered" evidence="1">
    <location>
        <begin position="852"/>
        <end position="880"/>
    </location>
</feature>
<gene>
    <name evidence="4" type="ORF">Pfra01_001245300</name>
</gene>
<protein>
    <submittedName>
        <fullName evidence="4">Unnamed protein product</fullName>
    </submittedName>
</protein>
<keyword evidence="2" id="KW-1133">Transmembrane helix</keyword>
<dbReference type="PROSITE" id="PS00889">
    <property type="entry name" value="CNMP_BINDING_2"/>
    <property type="match status" value="1"/>
</dbReference>
<feature type="transmembrane region" description="Helical" evidence="2">
    <location>
        <begin position="524"/>
        <end position="544"/>
    </location>
</feature>
<keyword evidence="2" id="KW-0472">Membrane</keyword>
<feature type="region of interest" description="Disordered" evidence="1">
    <location>
        <begin position="371"/>
        <end position="410"/>
    </location>
</feature>
<dbReference type="InterPro" id="IPR051413">
    <property type="entry name" value="K/Na_HCN_channel"/>
</dbReference>
<dbReference type="PROSITE" id="PS50042">
    <property type="entry name" value="CNMP_BINDING_3"/>
    <property type="match status" value="1"/>
</dbReference>
<dbReference type="Gene3D" id="1.10.287.630">
    <property type="entry name" value="Helix hairpin bin"/>
    <property type="match status" value="1"/>
</dbReference>
<reference evidence="4" key="1">
    <citation type="submission" date="2023-04" db="EMBL/GenBank/DDBJ databases">
        <title>Phytophthora fragariaefolia NBRC 109709.</title>
        <authorList>
            <person name="Ichikawa N."/>
            <person name="Sato H."/>
            <person name="Tonouchi N."/>
        </authorList>
    </citation>
    <scope>NUCLEOTIDE SEQUENCE</scope>
    <source>
        <strain evidence="4">NBRC 109709</strain>
    </source>
</reference>
<dbReference type="CDD" id="cd00038">
    <property type="entry name" value="CAP_ED"/>
    <property type="match status" value="1"/>
</dbReference>
<name>A0A9W7CVR6_9STRA</name>
<dbReference type="SUPFAM" id="SSF51206">
    <property type="entry name" value="cAMP-binding domain-like"/>
    <property type="match status" value="1"/>
</dbReference>
<comment type="caution">
    <text evidence="4">The sequence shown here is derived from an EMBL/GenBank/DDBJ whole genome shotgun (WGS) entry which is preliminary data.</text>
</comment>